<dbReference type="Pfam" id="PF13522">
    <property type="entry name" value="GATase_6"/>
    <property type="match status" value="1"/>
</dbReference>
<keyword evidence="6" id="KW-0658">Purine biosynthesis</keyword>
<evidence type="ECO:0000256" key="8">
    <source>
        <dbReference type="SAM" id="MobiDB-lite"/>
    </source>
</evidence>
<name>A0A1L9T8T3_9EURO</name>
<evidence type="ECO:0000256" key="3">
    <source>
        <dbReference type="ARBA" id="ARBA00011941"/>
    </source>
</evidence>
<dbReference type="GO" id="GO:0004044">
    <property type="term" value="F:amidophosphoribosyltransferase activity"/>
    <property type="evidence" value="ECO:0007669"/>
    <property type="project" value="UniProtKB-EC"/>
</dbReference>
<evidence type="ECO:0000313" key="10">
    <source>
        <dbReference type="EMBL" id="OJJ55837.1"/>
    </source>
</evidence>
<gene>
    <name evidence="10" type="ORF">ASPSYDRAFT_207430</name>
</gene>
<evidence type="ECO:0000256" key="6">
    <source>
        <dbReference type="ARBA" id="ARBA00022755"/>
    </source>
</evidence>
<dbReference type="InterPro" id="IPR005854">
    <property type="entry name" value="PurF"/>
</dbReference>
<dbReference type="EMBL" id="KV878591">
    <property type="protein sequence ID" value="OJJ55837.1"/>
    <property type="molecule type" value="Genomic_DNA"/>
</dbReference>
<evidence type="ECO:0000256" key="4">
    <source>
        <dbReference type="ARBA" id="ARBA00022676"/>
    </source>
</evidence>
<sequence length="1046" mass="114614">MCGIIALIQANPSSSAAIDLHEALYLLQHRGQDAAGIATCAAGGRIFQLKANGMAAKVFNDGARVADLPGYMGIGHLRYPTAGSSANAEAQPFYVNSPYGICLAHNGNLINAPELKRHLDFEAHRHINTDSDSELMLNIFADELSETKKARVNQEDVFAALSRMYQRCEGGWACAAMLAGFGILGFRDSYGIRPLVLGSRPSLDGPGTDYMMASESVALHQLGFTDIRDIQPGEAVLIEKGSKPVFRQVAPRKAYAPDIFEYVYFARPDSVIDGISVYRSRQRMGDRLAARILQALGPEVVKDIDVVIPIPETSTTSAAAVARYLDKPYCQGFVKNRYVFRTFIMPEQKTRQKGVRRKLNAMQAEFKDRNVLLVDDSIVRGTTSREIVTMAREAGAKKVYFASCAPEITHAHIYGIDLASPHELVAHNRDAATIAKLMGADSVIFQTLDDLKGACAEIAQENGLEEPRNFEVGVFCGSYVTPVSEGYFEHLEKIRGEGRKIKAVDRAKEAVTHGFASEKDFQIAANGVKVSNSGDLVPAGDPSESDVPKVGILASTRSRQPEEEEPPKIKVQMARPTRSRAVREAALLAVELGQTASQTHDTAANGPSPQPSRRVTRSRTTPRQQPDVIPQADSTSEPQKKPKQSRKMKTAPIPSDINELPHNLGSVPTLRKNDGQINNKSKTEIKREAVDSLPDGLPKTVDKTKETLAELPAEKKRAKKAAYGLTPGITPFPDWSRPTPEECEEVNKLLSSIHGEITPPETIPEPSLTVTGCGEVPSVLDALIRTLLSGATTGNNSAMAFNGLVKKFGVLEDGIGKGSVNWDAVRRASVKDVFEAIKSGGLADIKSKNLKAILDMVYKENQERRDIFVKGEDSDESLKPLIDKPEGEKKYEIACADQNFLSLNHLHSFKTQDVMEELVKYPGIGPKTAACVSLFCLKRPCFAVDTHIFRLSKWLNWVPPEKATEITAFSHLEVRIPDHLKYSLHQLFIRHGKSCPRCRAITGQSSAGWDEGCVIDHLVTRTGKRKGAPVKVEKVSKKSKTRQKSK</sequence>
<evidence type="ECO:0000313" key="11">
    <source>
        <dbReference type="Proteomes" id="UP000184356"/>
    </source>
</evidence>
<dbReference type="InterPro" id="IPR023170">
    <property type="entry name" value="HhH_base_excis_C"/>
</dbReference>
<dbReference type="InterPro" id="IPR011257">
    <property type="entry name" value="DNA_glycosylase"/>
</dbReference>
<dbReference type="Pfam" id="PF00730">
    <property type="entry name" value="HhH-GPD"/>
    <property type="match status" value="1"/>
</dbReference>
<dbReference type="OrthoDB" id="191723at2759"/>
<dbReference type="GeneID" id="63759993"/>
<dbReference type="PROSITE" id="PS51278">
    <property type="entry name" value="GATASE_TYPE_2"/>
    <property type="match status" value="1"/>
</dbReference>
<dbReference type="InterPro" id="IPR017932">
    <property type="entry name" value="GATase_2_dom"/>
</dbReference>
<dbReference type="InterPro" id="IPR029055">
    <property type="entry name" value="Ntn_hydrolases_N"/>
</dbReference>
<dbReference type="InterPro" id="IPR035584">
    <property type="entry name" value="PurF_N"/>
</dbReference>
<dbReference type="Gene3D" id="1.10.340.30">
    <property type="entry name" value="Hypothetical protein, domain 2"/>
    <property type="match status" value="1"/>
</dbReference>
<feature type="region of interest" description="Disordered" evidence="8">
    <location>
        <begin position="555"/>
        <end position="580"/>
    </location>
</feature>
<reference evidence="11" key="1">
    <citation type="journal article" date="2017" name="Genome Biol.">
        <title>Comparative genomics reveals high biological diversity and specific adaptations in the industrially and medically important fungal genus Aspergillus.</title>
        <authorList>
            <person name="de Vries R.P."/>
            <person name="Riley R."/>
            <person name="Wiebenga A."/>
            <person name="Aguilar-Osorio G."/>
            <person name="Amillis S."/>
            <person name="Uchima C.A."/>
            <person name="Anderluh G."/>
            <person name="Asadollahi M."/>
            <person name="Askin M."/>
            <person name="Barry K."/>
            <person name="Battaglia E."/>
            <person name="Bayram O."/>
            <person name="Benocci T."/>
            <person name="Braus-Stromeyer S.A."/>
            <person name="Caldana C."/>
            <person name="Canovas D."/>
            <person name="Cerqueira G.C."/>
            <person name="Chen F."/>
            <person name="Chen W."/>
            <person name="Choi C."/>
            <person name="Clum A."/>
            <person name="Dos Santos R.A."/>
            <person name="Damasio A.R."/>
            <person name="Diallinas G."/>
            <person name="Emri T."/>
            <person name="Fekete E."/>
            <person name="Flipphi M."/>
            <person name="Freyberg S."/>
            <person name="Gallo A."/>
            <person name="Gournas C."/>
            <person name="Habgood R."/>
            <person name="Hainaut M."/>
            <person name="Harispe M.L."/>
            <person name="Henrissat B."/>
            <person name="Hilden K.S."/>
            <person name="Hope R."/>
            <person name="Hossain A."/>
            <person name="Karabika E."/>
            <person name="Karaffa L."/>
            <person name="Karanyi Z."/>
            <person name="Krasevec N."/>
            <person name="Kuo A."/>
            <person name="Kusch H."/>
            <person name="LaButti K."/>
            <person name="Lagendijk E.L."/>
            <person name="Lapidus A."/>
            <person name="Levasseur A."/>
            <person name="Lindquist E."/>
            <person name="Lipzen A."/>
            <person name="Logrieco A.F."/>
            <person name="MacCabe A."/>
            <person name="Maekelae M.R."/>
            <person name="Malavazi I."/>
            <person name="Melin P."/>
            <person name="Meyer V."/>
            <person name="Mielnichuk N."/>
            <person name="Miskei M."/>
            <person name="Molnar A.P."/>
            <person name="Mule G."/>
            <person name="Ngan C.Y."/>
            <person name="Orejas M."/>
            <person name="Orosz E."/>
            <person name="Ouedraogo J.P."/>
            <person name="Overkamp K.M."/>
            <person name="Park H.-S."/>
            <person name="Perrone G."/>
            <person name="Piumi F."/>
            <person name="Punt P.J."/>
            <person name="Ram A.F."/>
            <person name="Ramon A."/>
            <person name="Rauscher S."/>
            <person name="Record E."/>
            <person name="Riano-Pachon D.M."/>
            <person name="Robert V."/>
            <person name="Roehrig J."/>
            <person name="Ruller R."/>
            <person name="Salamov A."/>
            <person name="Salih N.S."/>
            <person name="Samson R.A."/>
            <person name="Sandor E."/>
            <person name="Sanguinetti M."/>
            <person name="Schuetze T."/>
            <person name="Sepcic K."/>
            <person name="Shelest E."/>
            <person name="Sherlock G."/>
            <person name="Sophianopoulou V."/>
            <person name="Squina F.M."/>
            <person name="Sun H."/>
            <person name="Susca A."/>
            <person name="Todd R.B."/>
            <person name="Tsang A."/>
            <person name="Unkles S.E."/>
            <person name="van de Wiele N."/>
            <person name="van Rossen-Uffink D."/>
            <person name="Oliveira J.V."/>
            <person name="Vesth T.C."/>
            <person name="Visser J."/>
            <person name="Yu J.-H."/>
            <person name="Zhou M."/>
            <person name="Andersen M.R."/>
            <person name="Archer D.B."/>
            <person name="Baker S.E."/>
            <person name="Benoit I."/>
            <person name="Brakhage A.A."/>
            <person name="Braus G.H."/>
            <person name="Fischer R."/>
            <person name="Frisvad J.C."/>
            <person name="Goldman G.H."/>
            <person name="Houbraken J."/>
            <person name="Oakley B."/>
            <person name="Pocsi I."/>
            <person name="Scazzocchio C."/>
            <person name="Seiboth B."/>
            <person name="vanKuyk P.A."/>
            <person name="Wortman J."/>
            <person name="Dyer P.S."/>
            <person name="Grigoriev I.V."/>
        </authorList>
    </citation>
    <scope>NUCLEOTIDE SEQUENCE [LARGE SCALE GENOMIC DNA]</scope>
    <source>
        <strain evidence="11">CBS 593.65</strain>
    </source>
</reference>
<dbReference type="Proteomes" id="UP000184356">
    <property type="component" value="Unassembled WGS sequence"/>
</dbReference>
<dbReference type="HAMAP" id="MF_01931">
    <property type="entry name" value="PurF"/>
    <property type="match status" value="1"/>
</dbReference>
<dbReference type="Pfam" id="PF00156">
    <property type="entry name" value="Pribosyltran"/>
    <property type="match status" value="1"/>
</dbReference>
<comment type="similarity">
    <text evidence="2">In the C-terminal section; belongs to the purine/pyrimidine phosphoribosyltransferase family.</text>
</comment>
<dbReference type="InterPro" id="IPR000836">
    <property type="entry name" value="PRTase_dom"/>
</dbReference>
<feature type="compositionally biased region" description="Basic residues" evidence="8">
    <location>
        <begin position="1037"/>
        <end position="1046"/>
    </location>
</feature>
<dbReference type="GO" id="GO:0009113">
    <property type="term" value="P:purine nucleobase biosynthetic process"/>
    <property type="evidence" value="ECO:0007669"/>
    <property type="project" value="InterPro"/>
</dbReference>
<protein>
    <recommendedName>
        <fullName evidence="3">amidophosphoribosyltransferase</fullName>
        <ecNumber evidence="3">2.4.2.14</ecNumber>
    </recommendedName>
</protein>
<dbReference type="CDD" id="cd06223">
    <property type="entry name" value="PRTases_typeI"/>
    <property type="match status" value="1"/>
</dbReference>
<organism evidence="10 11">
    <name type="scientific">Aspergillus sydowii CBS 593.65</name>
    <dbReference type="NCBI Taxonomy" id="1036612"/>
    <lineage>
        <taxon>Eukaryota</taxon>
        <taxon>Fungi</taxon>
        <taxon>Dikarya</taxon>
        <taxon>Ascomycota</taxon>
        <taxon>Pezizomycotina</taxon>
        <taxon>Eurotiomycetes</taxon>
        <taxon>Eurotiomycetidae</taxon>
        <taxon>Eurotiales</taxon>
        <taxon>Aspergillaceae</taxon>
        <taxon>Aspergillus</taxon>
        <taxon>Aspergillus subgen. Nidulantes</taxon>
    </lineage>
</organism>
<dbReference type="SUPFAM" id="SSF56235">
    <property type="entry name" value="N-terminal nucleophile aminohydrolases (Ntn hydrolases)"/>
    <property type="match status" value="1"/>
</dbReference>
<dbReference type="GO" id="GO:0006285">
    <property type="term" value="P:base-excision repair, AP site formation"/>
    <property type="evidence" value="ECO:0007669"/>
    <property type="project" value="UniProtKB-ARBA"/>
</dbReference>
<feature type="region of interest" description="Disordered" evidence="8">
    <location>
        <begin position="1025"/>
        <end position="1046"/>
    </location>
</feature>
<comment type="pathway">
    <text evidence="1">Purine metabolism; IMP biosynthesis via de novo pathway; N(1)-(5-phospho-D-ribosyl)glycinamide from 5-phospho-alpha-D-ribose 1-diphosphate: step 1/2.</text>
</comment>
<dbReference type="InterPro" id="IPR003265">
    <property type="entry name" value="HhH-GPD_domain"/>
</dbReference>
<keyword evidence="4" id="KW-0328">Glycosyltransferase</keyword>
<evidence type="ECO:0000256" key="5">
    <source>
        <dbReference type="ARBA" id="ARBA00022679"/>
    </source>
</evidence>
<dbReference type="STRING" id="1036612.A0A1L9T8T3"/>
<feature type="domain" description="Glutamine amidotransferase type-2" evidence="9">
    <location>
        <begin position="2"/>
        <end position="241"/>
    </location>
</feature>
<dbReference type="Gene3D" id="1.10.1670.10">
    <property type="entry name" value="Helix-hairpin-Helix base-excision DNA repair enzymes (C-terminal)"/>
    <property type="match status" value="1"/>
</dbReference>
<dbReference type="EC" id="2.4.2.14" evidence="3"/>
<dbReference type="SMART" id="SM00478">
    <property type="entry name" value="ENDO3c"/>
    <property type="match status" value="1"/>
</dbReference>
<dbReference type="VEuPathDB" id="FungiDB:ASPSYDRAFT_207430"/>
<accession>A0A1L9T8T3</accession>
<evidence type="ECO:0000256" key="7">
    <source>
        <dbReference type="ARBA" id="ARBA00022962"/>
    </source>
</evidence>
<dbReference type="RefSeq" id="XP_040699643.1">
    <property type="nucleotide sequence ID" value="XM_040843920.1"/>
</dbReference>
<evidence type="ECO:0000256" key="2">
    <source>
        <dbReference type="ARBA" id="ARBA00010138"/>
    </source>
</evidence>
<dbReference type="CDD" id="cd00715">
    <property type="entry name" value="GPATase_N"/>
    <property type="match status" value="1"/>
</dbReference>
<evidence type="ECO:0000259" key="9">
    <source>
        <dbReference type="PROSITE" id="PS51278"/>
    </source>
</evidence>
<evidence type="ECO:0000256" key="1">
    <source>
        <dbReference type="ARBA" id="ARBA00005209"/>
    </source>
</evidence>
<dbReference type="Gene3D" id="3.60.20.10">
    <property type="entry name" value="Glutamine Phosphoribosylpyrophosphate, subunit 1, domain 1"/>
    <property type="match status" value="1"/>
</dbReference>
<dbReference type="AlphaFoldDB" id="A0A1L9T8T3"/>
<dbReference type="GO" id="GO:0000702">
    <property type="term" value="F:oxidized base lesion DNA N-glycosylase activity"/>
    <property type="evidence" value="ECO:0007669"/>
    <property type="project" value="UniProtKB-ARBA"/>
</dbReference>
<dbReference type="Gene3D" id="3.40.50.2020">
    <property type="match status" value="1"/>
</dbReference>
<dbReference type="PANTHER" id="PTHR11907">
    <property type="entry name" value="AMIDOPHOSPHORIBOSYLTRANSFERASE"/>
    <property type="match status" value="1"/>
</dbReference>
<dbReference type="UniPathway" id="UPA00074">
    <property type="reaction ID" value="UER00124"/>
</dbReference>
<dbReference type="InterPro" id="IPR029057">
    <property type="entry name" value="PRTase-like"/>
</dbReference>
<dbReference type="CDD" id="cd00056">
    <property type="entry name" value="ENDO3c"/>
    <property type="match status" value="1"/>
</dbReference>
<dbReference type="SUPFAM" id="SSF53271">
    <property type="entry name" value="PRTase-like"/>
    <property type="match status" value="1"/>
</dbReference>
<dbReference type="SUPFAM" id="SSF48150">
    <property type="entry name" value="DNA-glycosylase"/>
    <property type="match status" value="1"/>
</dbReference>
<keyword evidence="7" id="KW-0315">Glutamine amidotransferase</keyword>
<proteinExistence type="inferred from homology"/>
<dbReference type="GO" id="GO:0006189">
    <property type="term" value="P:'de novo' IMP biosynthetic process"/>
    <property type="evidence" value="ECO:0007669"/>
    <property type="project" value="UniProtKB-UniPathway"/>
</dbReference>
<dbReference type="NCBIfam" id="TIGR01134">
    <property type="entry name" value="purF"/>
    <property type="match status" value="1"/>
</dbReference>
<keyword evidence="11" id="KW-1185">Reference proteome</keyword>
<feature type="region of interest" description="Disordered" evidence="8">
    <location>
        <begin position="594"/>
        <end position="676"/>
    </location>
</feature>
<keyword evidence="5" id="KW-0808">Transferase</keyword>